<name>A0ABX6EFY9_9HYPH</name>
<protein>
    <submittedName>
        <fullName evidence="2">DUF1345 domain-containing protein</fullName>
    </submittedName>
</protein>
<dbReference type="InterPro" id="IPR009781">
    <property type="entry name" value="DUF1345"/>
</dbReference>
<gene>
    <name evidence="2" type="ORF">F7D13_05940</name>
</gene>
<accession>A0ABX6EFY9</accession>
<dbReference type="Proteomes" id="UP000424673">
    <property type="component" value="Chromosome"/>
</dbReference>
<keyword evidence="1" id="KW-0472">Membrane</keyword>
<feature type="transmembrane region" description="Helical" evidence="1">
    <location>
        <begin position="94"/>
        <end position="116"/>
    </location>
</feature>
<dbReference type="EMBL" id="CP044328">
    <property type="protein sequence ID" value="QGM93599.1"/>
    <property type="molecule type" value="Genomic_DNA"/>
</dbReference>
<evidence type="ECO:0000313" key="3">
    <source>
        <dbReference type="Proteomes" id="UP000424673"/>
    </source>
</evidence>
<evidence type="ECO:0000256" key="1">
    <source>
        <dbReference type="SAM" id="Phobius"/>
    </source>
</evidence>
<keyword evidence="1" id="KW-0812">Transmembrane</keyword>
<keyword evidence="3" id="KW-1185">Reference proteome</keyword>
<sequence>MPMPRQGLSKTRRRASAILAPFRIVRARPQLFLSLALGVIVGLLLPQAMQPVARALVAWNAVALCYFVLVYLLVVGATHDTIRERAQMLDEGRFVMLLLTTAIATASFGAVVVELGSVKSMEGWEKGAAIALTIITVLNSWLFLHLTFAFHYAHEFYFEEEHDPDEPPTARGGLHFPNTRMPQYIDFLYFSYVIGVAFQTADIETCSSQMRLMVATHGIVAFFYNTTILALMVNVASQLV</sequence>
<feature type="transmembrane region" description="Helical" evidence="1">
    <location>
        <begin position="128"/>
        <end position="150"/>
    </location>
</feature>
<feature type="transmembrane region" description="Helical" evidence="1">
    <location>
        <begin position="56"/>
        <end position="74"/>
    </location>
</feature>
<evidence type="ECO:0000313" key="2">
    <source>
        <dbReference type="EMBL" id="QGM93599.1"/>
    </source>
</evidence>
<organism evidence="2 3">
    <name type="scientific">Methylocystis rosea</name>
    <dbReference type="NCBI Taxonomy" id="173366"/>
    <lineage>
        <taxon>Bacteria</taxon>
        <taxon>Pseudomonadati</taxon>
        <taxon>Pseudomonadota</taxon>
        <taxon>Alphaproteobacteria</taxon>
        <taxon>Hyphomicrobiales</taxon>
        <taxon>Methylocystaceae</taxon>
        <taxon>Methylocystis</taxon>
    </lineage>
</organism>
<dbReference type="RefSeq" id="WP_154451381.1">
    <property type="nucleotide sequence ID" value="NZ_CP044328.1"/>
</dbReference>
<feature type="transmembrane region" description="Helical" evidence="1">
    <location>
        <begin position="184"/>
        <end position="201"/>
    </location>
</feature>
<keyword evidence="1" id="KW-1133">Transmembrane helix</keyword>
<dbReference type="Pfam" id="PF07077">
    <property type="entry name" value="DUF1345"/>
    <property type="match status" value="1"/>
</dbReference>
<reference evidence="2 3" key="2">
    <citation type="journal article" date="2021" name="AMB Express">
        <title>Isolation and characterisation of Methylocystis spp. for poly-3-hydroxybutyrate production using waste methane feedstocks.</title>
        <authorList>
            <person name="Rumah B.L."/>
            <person name="Stead C.E."/>
            <person name="Claxton Stevens B.H."/>
            <person name="Minton N.P."/>
            <person name="Grosse-Honebrink A."/>
            <person name="Zhang Y."/>
        </authorList>
    </citation>
    <scope>NUCLEOTIDE SEQUENCE [LARGE SCALE GENOMIC DNA]</scope>
    <source>
        <strain evidence="2 3">BRCS1</strain>
    </source>
</reference>
<reference evidence="3" key="1">
    <citation type="submission" date="2019-09" db="EMBL/GenBank/DDBJ databases">
        <title>Isolation and complete genome sequencing of Methylocystis species.</title>
        <authorList>
            <person name="Rumah B.L."/>
            <person name="Stead C.E."/>
            <person name="Stevens B.C."/>
            <person name="Minton N.P."/>
            <person name="Grosse-Honebrink A."/>
            <person name="Zhang Y."/>
        </authorList>
    </citation>
    <scope>NUCLEOTIDE SEQUENCE [LARGE SCALE GENOMIC DNA]</scope>
    <source>
        <strain evidence="3">BRCS1</strain>
    </source>
</reference>
<feature type="transmembrane region" description="Helical" evidence="1">
    <location>
        <begin position="213"/>
        <end position="236"/>
    </location>
</feature>
<proteinExistence type="predicted"/>